<evidence type="ECO:0000313" key="1">
    <source>
        <dbReference type="EMBL" id="KGF25599.1"/>
    </source>
</evidence>
<sequence length="96" mass="11487">MSNYLEPLNEQWDQFAFFGIKPVRYKSTSSDQFYWLVREIDLETLPFYDFWKESAFGSTCMPDEQNPGKSLVYVHDWEAFCKLFIKTGKHRFNAHS</sequence>
<dbReference type="AlphaFoldDB" id="A0A096AX37"/>
<proteinExistence type="predicted"/>
<evidence type="ECO:0000313" key="2">
    <source>
        <dbReference type="Proteomes" id="UP000029629"/>
    </source>
</evidence>
<keyword evidence="2" id="KW-1185">Reference proteome</keyword>
<name>A0A096AX37_9BURK</name>
<accession>A0A096AX37</accession>
<dbReference type="Proteomes" id="UP000029629">
    <property type="component" value="Unassembled WGS sequence"/>
</dbReference>
<gene>
    <name evidence="1" type="ORF">HMPREF2130_11030</name>
</gene>
<organism evidence="1 2">
    <name type="scientific">Oligella urethralis DNF00040</name>
    <dbReference type="NCBI Taxonomy" id="1401065"/>
    <lineage>
        <taxon>Bacteria</taxon>
        <taxon>Pseudomonadati</taxon>
        <taxon>Pseudomonadota</taxon>
        <taxon>Betaproteobacteria</taxon>
        <taxon>Burkholderiales</taxon>
        <taxon>Alcaligenaceae</taxon>
        <taxon>Oligella</taxon>
    </lineage>
</organism>
<protein>
    <submittedName>
        <fullName evidence="1">Uncharacterized protein</fullName>
    </submittedName>
</protein>
<reference evidence="1 2" key="1">
    <citation type="submission" date="2014-07" db="EMBL/GenBank/DDBJ databases">
        <authorList>
            <person name="McCorrison J."/>
            <person name="Sanka R."/>
            <person name="Torralba M."/>
            <person name="Gillis M."/>
            <person name="Haft D.H."/>
            <person name="Methe B."/>
            <person name="Sutton G."/>
            <person name="Nelson K.E."/>
        </authorList>
    </citation>
    <scope>NUCLEOTIDE SEQUENCE [LARGE SCALE GENOMIC DNA]</scope>
    <source>
        <strain evidence="1 2">DNF00040</strain>
    </source>
</reference>
<dbReference type="eggNOG" id="ENOG5033T4D">
    <property type="taxonomic scope" value="Bacteria"/>
</dbReference>
<comment type="caution">
    <text evidence="1">The sequence shown here is derived from an EMBL/GenBank/DDBJ whole genome shotgun (WGS) entry which is preliminary data.</text>
</comment>
<dbReference type="EMBL" id="JRNI01000091">
    <property type="protein sequence ID" value="KGF25599.1"/>
    <property type="molecule type" value="Genomic_DNA"/>
</dbReference>